<feature type="region of interest" description="Disordered" evidence="1">
    <location>
        <begin position="68"/>
        <end position="134"/>
    </location>
</feature>
<dbReference type="EMBL" id="KV417268">
    <property type="protein sequence ID" value="KZP01005.1"/>
    <property type="molecule type" value="Genomic_DNA"/>
</dbReference>
<protein>
    <submittedName>
        <fullName evidence="2">Uncharacterized protein</fullName>
    </submittedName>
</protein>
<dbReference type="AlphaFoldDB" id="A0A167RKD1"/>
<evidence type="ECO:0000313" key="3">
    <source>
        <dbReference type="Proteomes" id="UP000076738"/>
    </source>
</evidence>
<gene>
    <name evidence="2" type="ORF">CALVIDRAFT_220717</name>
</gene>
<feature type="compositionally biased region" description="Low complexity" evidence="1">
    <location>
        <begin position="93"/>
        <end position="127"/>
    </location>
</feature>
<evidence type="ECO:0000256" key="1">
    <source>
        <dbReference type="SAM" id="MobiDB-lite"/>
    </source>
</evidence>
<reference evidence="2 3" key="1">
    <citation type="journal article" date="2016" name="Mol. Biol. Evol.">
        <title>Comparative Genomics of Early-Diverging Mushroom-Forming Fungi Provides Insights into the Origins of Lignocellulose Decay Capabilities.</title>
        <authorList>
            <person name="Nagy L.G."/>
            <person name="Riley R."/>
            <person name="Tritt A."/>
            <person name="Adam C."/>
            <person name="Daum C."/>
            <person name="Floudas D."/>
            <person name="Sun H."/>
            <person name="Yadav J.S."/>
            <person name="Pangilinan J."/>
            <person name="Larsson K.H."/>
            <person name="Matsuura K."/>
            <person name="Barry K."/>
            <person name="Labutti K."/>
            <person name="Kuo R."/>
            <person name="Ohm R.A."/>
            <person name="Bhattacharya S.S."/>
            <person name="Shirouzu T."/>
            <person name="Yoshinaga Y."/>
            <person name="Martin F.M."/>
            <person name="Grigoriev I.V."/>
            <person name="Hibbett D.S."/>
        </authorList>
    </citation>
    <scope>NUCLEOTIDE SEQUENCE [LARGE SCALE GENOMIC DNA]</scope>
    <source>
        <strain evidence="2 3">TUFC12733</strain>
    </source>
</reference>
<organism evidence="2 3">
    <name type="scientific">Calocera viscosa (strain TUFC12733)</name>
    <dbReference type="NCBI Taxonomy" id="1330018"/>
    <lineage>
        <taxon>Eukaryota</taxon>
        <taxon>Fungi</taxon>
        <taxon>Dikarya</taxon>
        <taxon>Basidiomycota</taxon>
        <taxon>Agaricomycotina</taxon>
        <taxon>Dacrymycetes</taxon>
        <taxon>Dacrymycetales</taxon>
        <taxon>Dacrymycetaceae</taxon>
        <taxon>Calocera</taxon>
    </lineage>
</organism>
<accession>A0A167RKD1</accession>
<dbReference type="OrthoDB" id="10474783at2759"/>
<feature type="compositionally biased region" description="Polar residues" evidence="1">
    <location>
        <begin position="68"/>
        <end position="80"/>
    </location>
</feature>
<sequence length="234" mass="25198">MGGTSCLPELCRSVTLRAVPRASRVPVWRCNVESELWPSAQVNSINTPRQGRELDSLPFNHIHPTRLSFVNSPTPASAQSHAEPCSHPTTQFLSRARSSLPSRARSSVRGLSSPSRTASSTTPSCTRLPPSTSSCRRMALTPDSSNFDNGVLSYPINLSLYGNADFTVGGYKLITIQHNTQKIVFRDGHLQTRQVTGDQSLKLILNLGPGPVIPSGTIGLEPGPVIIDQDGTSN</sequence>
<name>A0A167RKD1_CALVF</name>
<proteinExistence type="predicted"/>
<dbReference type="Proteomes" id="UP000076738">
    <property type="component" value="Unassembled WGS sequence"/>
</dbReference>
<keyword evidence="3" id="KW-1185">Reference proteome</keyword>
<evidence type="ECO:0000313" key="2">
    <source>
        <dbReference type="EMBL" id="KZP01005.1"/>
    </source>
</evidence>